<dbReference type="GeneID" id="10003051"/>
<name>E3WH29_9VIRU</name>
<dbReference type="KEGG" id="vg:10003051"/>
<dbReference type="EMBL" id="AB597949">
    <property type="protein sequence ID" value="BAJ40167.1"/>
    <property type="molecule type" value="Genomic_DNA"/>
</dbReference>
<sequence length="446" mass="52024">MHFRNMSNNSFDIQELICDDASIDCSISINTTPSVDFLETELKEPTNNTLISRAILTYFPPTSDAKYLEPEFMLGQDIRRLSNWWSQYEKCPESGAVHIHAYAEFKRELRPRFNLLDELIRSHVDCWNCRTARKSSESQRQGAINYVHKFETRLDGFQPFTWPKNESNAKFDPSFVRTNSKQNKRKARDDAIEEQRQYIESKPRIWTWDQILHENEASKKLLVTCSWGKKYHEGRHAEDKRRDVTDVIIYYGAGGTGKTTLCMEYNQTSSLEPRVERYYRRNPDDGNFWGGGRTAYKGQRVIHFEEFSGQEPFSRLKEVCDIGKPGPSVNIKGAGVDLNHHTVMFSSNVHPAGWYRNLWRDDPKQFHPFWRRVTKVVFFPSHRPDGSMNIPDEDNPPHMIDQTDEWKALNGSYEACMEHADEHWPVREVSVDGFVKSFNHSHQTSA</sequence>
<dbReference type="Proteomes" id="UP000207618">
    <property type="component" value="Segment"/>
</dbReference>
<proteinExistence type="predicted"/>
<protein>
    <submittedName>
        <fullName evidence="1">Replication-associated protein</fullName>
    </submittedName>
</protein>
<dbReference type="Gene3D" id="3.40.1310.20">
    <property type="match status" value="1"/>
</dbReference>
<dbReference type="RefSeq" id="YP_004046698.1">
    <property type="nucleotide sequence ID" value="NC_014748.1"/>
</dbReference>
<evidence type="ECO:0000313" key="2">
    <source>
        <dbReference type="Proteomes" id="UP000207618"/>
    </source>
</evidence>
<evidence type="ECO:0000313" key="1">
    <source>
        <dbReference type="EMBL" id="BAJ40167.1"/>
    </source>
</evidence>
<organism evidence="1 2">
    <name type="scientific">Protobacilladnavirus tenuis</name>
    <dbReference type="NCBI Taxonomy" id="3052706"/>
    <lineage>
        <taxon>Viruses</taxon>
        <taxon>Monodnaviria</taxon>
        <taxon>Shotokuvirae</taxon>
        <taxon>Cressdnaviricota</taxon>
        <taxon>Arfiviricetes</taxon>
        <taxon>Baphyvirales</taxon>
        <taxon>Bacilladnaviridae</taxon>
        <taxon>Protobacilladnavirus</taxon>
    </lineage>
</organism>
<accession>E3WH29</accession>
<reference evidence="1 2" key="1">
    <citation type="journal article" date="2011" name="Aquat. Microb. Ecol.">
        <title>Isolation and characterisation of a single-stranded DNA virus infecting the marine planktonic diatom Chaetoceros tenuissimus.</title>
        <authorList>
            <person name="Tomaru Y."/>
            <person name="Shirai Y."/>
            <person name="Toyoda K."/>
            <person name="Nagasaki K."/>
        </authorList>
    </citation>
    <scope>NUCLEOTIDE SEQUENCE [LARGE SCALE GENOMIC DNA]</scope>
    <source>
        <strain evidence="1">CtenDNAV06</strain>
    </source>
</reference>
<keyword evidence="2" id="KW-1185">Reference proteome</keyword>